<name>A0AAV3QRD0_LITER</name>
<feature type="region of interest" description="Disordered" evidence="1">
    <location>
        <begin position="1"/>
        <end position="37"/>
    </location>
</feature>
<sequence>MIPVGGPDGKPAIHSIGSKGLHERVRDETNRTGKRSSPLNLRISLNKKKDKTIDEQTGDFTIQDWSKLI</sequence>
<protein>
    <submittedName>
        <fullName evidence="2">Uncharacterized protein</fullName>
    </submittedName>
</protein>
<gene>
    <name evidence="2" type="ORF">LIER_20832</name>
</gene>
<evidence type="ECO:0000256" key="1">
    <source>
        <dbReference type="SAM" id="MobiDB-lite"/>
    </source>
</evidence>
<reference evidence="2 3" key="1">
    <citation type="submission" date="2024-01" db="EMBL/GenBank/DDBJ databases">
        <title>The complete chloroplast genome sequence of Lithospermum erythrorhizon: insights into the phylogenetic relationship among Boraginaceae species and the maternal lineages of purple gromwells.</title>
        <authorList>
            <person name="Okada T."/>
            <person name="Watanabe K."/>
        </authorList>
    </citation>
    <scope>NUCLEOTIDE SEQUENCE [LARGE SCALE GENOMIC DNA]</scope>
</reference>
<proteinExistence type="predicted"/>
<keyword evidence="3" id="KW-1185">Reference proteome</keyword>
<dbReference type="AlphaFoldDB" id="A0AAV3QRD0"/>
<evidence type="ECO:0000313" key="2">
    <source>
        <dbReference type="EMBL" id="GAA0165425.1"/>
    </source>
</evidence>
<dbReference type="Proteomes" id="UP001454036">
    <property type="component" value="Unassembled WGS sequence"/>
</dbReference>
<organism evidence="2 3">
    <name type="scientific">Lithospermum erythrorhizon</name>
    <name type="common">Purple gromwell</name>
    <name type="synonym">Lithospermum officinale var. erythrorhizon</name>
    <dbReference type="NCBI Taxonomy" id="34254"/>
    <lineage>
        <taxon>Eukaryota</taxon>
        <taxon>Viridiplantae</taxon>
        <taxon>Streptophyta</taxon>
        <taxon>Embryophyta</taxon>
        <taxon>Tracheophyta</taxon>
        <taxon>Spermatophyta</taxon>
        <taxon>Magnoliopsida</taxon>
        <taxon>eudicotyledons</taxon>
        <taxon>Gunneridae</taxon>
        <taxon>Pentapetalae</taxon>
        <taxon>asterids</taxon>
        <taxon>lamiids</taxon>
        <taxon>Boraginales</taxon>
        <taxon>Boraginaceae</taxon>
        <taxon>Boraginoideae</taxon>
        <taxon>Lithospermeae</taxon>
        <taxon>Lithospermum</taxon>
    </lineage>
</organism>
<evidence type="ECO:0000313" key="3">
    <source>
        <dbReference type="Proteomes" id="UP001454036"/>
    </source>
</evidence>
<dbReference type="EMBL" id="BAABME010005372">
    <property type="protein sequence ID" value="GAA0165425.1"/>
    <property type="molecule type" value="Genomic_DNA"/>
</dbReference>
<feature type="compositionally biased region" description="Basic and acidic residues" evidence="1">
    <location>
        <begin position="20"/>
        <end position="31"/>
    </location>
</feature>
<comment type="caution">
    <text evidence="2">The sequence shown here is derived from an EMBL/GenBank/DDBJ whole genome shotgun (WGS) entry which is preliminary data.</text>
</comment>
<accession>A0AAV3QRD0</accession>